<feature type="transmembrane region" description="Helical" evidence="8">
    <location>
        <begin position="187"/>
        <end position="206"/>
    </location>
</feature>
<dbReference type="PANTHER" id="PTHR36838:SF3">
    <property type="entry name" value="TRANSPORTER AUXIN EFFLUX CARRIER EC FAMILY"/>
    <property type="match status" value="1"/>
</dbReference>
<evidence type="ECO:0000256" key="5">
    <source>
        <dbReference type="ARBA" id="ARBA00022692"/>
    </source>
</evidence>
<evidence type="ECO:0000256" key="7">
    <source>
        <dbReference type="ARBA" id="ARBA00023136"/>
    </source>
</evidence>
<evidence type="ECO:0000256" key="4">
    <source>
        <dbReference type="ARBA" id="ARBA00022475"/>
    </source>
</evidence>
<feature type="transmembrane region" description="Helical" evidence="8">
    <location>
        <begin position="94"/>
        <end position="117"/>
    </location>
</feature>
<evidence type="ECO:0000256" key="1">
    <source>
        <dbReference type="ARBA" id="ARBA00004651"/>
    </source>
</evidence>
<keyword evidence="3" id="KW-0813">Transport</keyword>
<keyword evidence="6 8" id="KW-1133">Transmembrane helix</keyword>
<dbReference type="Gene3D" id="1.20.1530.20">
    <property type="match status" value="1"/>
</dbReference>
<dbReference type="STRING" id="1798391.A2968_01030"/>
<dbReference type="PANTHER" id="PTHR36838">
    <property type="entry name" value="AUXIN EFFLUX CARRIER FAMILY PROTEIN"/>
    <property type="match status" value="1"/>
</dbReference>
<evidence type="ECO:0000256" key="8">
    <source>
        <dbReference type="SAM" id="Phobius"/>
    </source>
</evidence>
<organism evidence="9 10">
    <name type="scientific">Candidatus Gottesmanbacteria bacterium RIFCSPLOWO2_01_FULL_42_22</name>
    <dbReference type="NCBI Taxonomy" id="1798391"/>
    <lineage>
        <taxon>Bacteria</taxon>
        <taxon>Candidatus Gottesmaniibacteriota</taxon>
    </lineage>
</organism>
<evidence type="ECO:0000256" key="3">
    <source>
        <dbReference type="ARBA" id="ARBA00022448"/>
    </source>
</evidence>
<gene>
    <name evidence="9" type="ORF">A2968_01030</name>
</gene>
<comment type="caution">
    <text evidence="9">The sequence shown here is derived from an EMBL/GenBank/DDBJ whole genome shotgun (WGS) entry which is preliminary data.</text>
</comment>
<keyword evidence="5 8" id="KW-0812">Transmembrane</keyword>
<protein>
    <recommendedName>
        <fullName evidence="11">Transporter</fullName>
    </recommendedName>
</protein>
<feature type="transmembrane region" description="Helical" evidence="8">
    <location>
        <begin position="218"/>
        <end position="240"/>
    </location>
</feature>
<proteinExistence type="inferred from homology"/>
<dbReference type="GO" id="GO:0005886">
    <property type="term" value="C:plasma membrane"/>
    <property type="evidence" value="ECO:0007669"/>
    <property type="project" value="UniProtKB-SubCell"/>
</dbReference>
<dbReference type="InterPro" id="IPR038770">
    <property type="entry name" value="Na+/solute_symporter_sf"/>
</dbReference>
<dbReference type="AlphaFoldDB" id="A0A1F6B9C4"/>
<feature type="transmembrane region" description="Helical" evidence="8">
    <location>
        <begin position="157"/>
        <end position="175"/>
    </location>
</feature>
<evidence type="ECO:0000313" key="10">
    <source>
        <dbReference type="Proteomes" id="UP000176228"/>
    </source>
</evidence>
<evidence type="ECO:0000313" key="9">
    <source>
        <dbReference type="EMBL" id="OGG33515.1"/>
    </source>
</evidence>
<feature type="transmembrane region" description="Helical" evidence="8">
    <location>
        <begin position="59"/>
        <end position="82"/>
    </location>
</feature>
<feature type="transmembrane region" description="Helical" evidence="8">
    <location>
        <begin position="282"/>
        <end position="304"/>
    </location>
</feature>
<dbReference type="GO" id="GO:0055085">
    <property type="term" value="P:transmembrane transport"/>
    <property type="evidence" value="ECO:0007669"/>
    <property type="project" value="InterPro"/>
</dbReference>
<dbReference type="EMBL" id="MFJU01000039">
    <property type="protein sequence ID" value="OGG33515.1"/>
    <property type="molecule type" value="Genomic_DNA"/>
</dbReference>
<reference evidence="9 10" key="1">
    <citation type="journal article" date="2016" name="Nat. Commun.">
        <title>Thousands of microbial genomes shed light on interconnected biogeochemical processes in an aquifer system.</title>
        <authorList>
            <person name="Anantharaman K."/>
            <person name="Brown C.T."/>
            <person name="Hug L.A."/>
            <person name="Sharon I."/>
            <person name="Castelle C.J."/>
            <person name="Probst A.J."/>
            <person name="Thomas B.C."/>
            <person name="Singh A."/>
            <person name="Wilkins M.J."/>
            <person name="Karaoz U."/>
            <person name="Brodie E.L."/>
            <person name="Williams K.H."/>
            <person name="Hubbard S.S."/>
            <person name="Banfield J.F."/>
        </authorList>
    </citation>
    <scope>NUCLEOTIDE SEQUENCE [LARGE SCALE GENOMIC DNA]</scope>
</reference>
<comment type="subcellular location">
    <subcellularLocation>
        <location evidence="1">Cell membrane</location>
        <topology evidence="1">Multi-pass membrane protein</topology>
    </subcellularLocation>
</comment>
<dbReference type="Pfam" id="PF03547">
    <property type="entry name" value="Mem_trans"/>
    <property type="match status" value="1"/>
</dbReference>
<evidence type="ECO:0000256" key="2">
    <source>
        <dbReference type="ARBA" id="ARBA00010145"/>
    </source>
</evidence>
<feature type="transmembrane region" description="Helical" evidence="8">
    <location>
        <begin position="252"/>
        <end position="275"/>
    </location>
</feature>
<feature type="transmembrane region" description="Helical" evidence="8">
    <location>
        <begin position="123"/>
        <end position="145"/>
    </location>
</feature>
<sequence length="305" mass="34239">MEIFFSLVIKLIPLYFIIFLGFLCGKYLKAQKETLASVLIYTVTPVIIFHGVLTTELNLGIFMLPVFYFSIATLLCLSFYKLTKKIWPDNTRHILAFTAGTGNIGYFGLPVTVAVFGEKAIGIVALLILGGIFYESTLGFFITARGHHTVTESLNKLFKLPLLYAFFLGLILNMAKIPLSRIYFDTVLLFRGAYTVLGMMIVGLALSEITDFRIDFKFVSLAFLAKFFLWPLLMLLVILADINLFRLLNRDTYQIMFLLSLSPLAANTVSFATILKVQPQKAAIAVLLSTIFALIYIPLMVSIFL</sequence>
<accession>A0A1F6B9C4</accession>
<feature type="transmembrane region" description="Helical" evidence="8">
    <location>
        <begin position="6"/>
        <end position="28"/>
    </location>
</feature>
<feature type="transmembrane region" description="Helical" evidence="8">
    <location>
        <begin position="35"/>
        <end position="53"/>
    </location>
</feature>
<comment type="similarity">
    <text evidence="2">Belongs to the auxin efflux carrier (TC 2.A.69) family.</text>
</comment>
<evidence type="ECO:0008006" key="11">
    <source>
        <dbReference type="Google" id="ProtNLM"/>
    </source>
</evidence>
<evidence type="ECO:0000256" key="6">
    <source>
        <dbReference type="ARBA" id="ARBA00022989"/>
    </source>
</evidence>
<keyword evidence="7 8" id="KW-0472">Membrane</keyword>
<keyword evidence="4" id="KW-1003">Cell membrane</keyword>
<dbReference type="Proteomes" id="UP000176228">
    <property type="component" value="Unassembled WGS sequence"/>
</dbReference>
<name>A0A1F6B9C4_9BACT</name>
<dbReference type="InterPro" id="IPR004776">
    <property type="entry name" value="Mem_transp_PIN-like"/>
</dbReference>